<dbReference type="InterPro" id="IPR006726">
    <property type="entry name" value="PHBA_efflux_AaeB/fusaric-R"/>
</dbReference>
<protein>
    <submittedName>
        <fullName evidence="8">Fusaric acid resistance protein FusB</fullName>
    </submittedName>
</protein>
<gene>
    <name evidence="8" type="ORF">Amme_032_013</name>
</gene>
<keyword evidence="9" id="KW-1185">Reference proteome</keyword>
<keyword evidence="3" id="KW-1003">Cell membrane</keyword>
<keyword evidence="5 7" id="KW-1133">Transmembrane helix</keyword>
<feature type="transmembrane region" description="Helical" evidence="7">
    <location>
        <begin position="20"/>
        <end position="41"/>
    </location>
</feature>
<dbReference type="AlphaFoldDB" id="A0A023D4E2"/>
<evidence type="ECO:0000256" key="7">
    <source>
        <dbReference type="SAM" id="Phobius"/>
    </source>
</evidence>
<evidence type="ECO:0000313" key="9">
    <source>
        <dbReference type="Proteomes" id="UP000019760"/>
    </source>
</evidence>
<dbReference type="GO" id="GO:0005886">
    <property type="term" value="C:plasma membrane"/>
    <property type="evidence" value="ECO:0007669"/>
    <property type="project" value="UniProtKB-SubCell"/>
</dbReference>
<keyword evidence="2" id="KW-0813">Transport</keyword>
<evidence type="ECO:0000256" key="6">
    <source>
        <dbReference type="ARBA" id="ARBA00023136"/>
    </source>
</evidence>
<evidence type="ECO:0000256" key="2">
    <source>
        <dbReference type="ARBA" id="ARBA00022448"/>
    </source>
</evidence>
<keyword evidence="6 7" id="KW-0472">Membrane</keyword>
<dbReference type="PANTHER" id="PTHR30509:SF9">
    <property type="entry name" value="MULTIDRUG RESISTANCE PROTEIN MDTO"/>
    <property type="match status" value="1"/>
</dbReference>
<feature type="transmembrane region" description="Helical" evidence="7">
    <location>
        <begin position="70"/>
        <end position="89"/>
    </location>
</feature>
<accession>A0A023D4E2</accession>
<feature type="transmembrane region" description="Helical" evidence="7">
    <location>
        <begin position="95"/>
        <end position="114"/>
    </location>
</feature>
<comment type="subcellular location">
    <subcellularLocation>
        <location evidence="1">Cell membrane</location>
        <topology evidence="1">Multi-pass membrane protein</topology>
    </subcellularLocation>
</comment>
<feature type="transmembrane region" description="Helical" evidence="7">
    <location>
        <begin position="459"/>
        <end position="477"/>
    </location>
</feature>
<evidence type="ECO:0000256" key="1">
    <source>
        <dbReference type="ARBA" id="ARBA00004651"/>
    </source>
</evidence>
<evidence type="ECO:0000313" key="8">
    <source>
        <dbReference type="EMBL" id="GAJ28635.1"/>
    </source>
</evidence>
<evidence type="ECO:0000256" key="5">
    <source>
        <dbReference type="ARBA" id="ARBA00022989"/>
    </source>
</evidence>
<dbReference type="EMBL" id="BAND01000032">
    <property type="protein sequence ID" value="GAJ28635.1"/>
    <property type="molecule type" value="Genomic_DNA"/>
</dbReference>
<reference evidence="8 9" key="2">
    <citation type="journal article" date="2014" name="FEMS Microbiol. Lett.">
        <title>Draft genomic DNA sequence of the facultatively methylotrophic bacterium Acidomonas methanolica type strain MB58.</title>
        <authorList>
            <person name="Higashiura N."/>
            <person name="Hadano H."/>
            <person name="Hirakawa H."/>
            <person name="Matsutani M."/>
            <person name="Takabe S."/>
            <person name="Matsushita K."/>
            <person name="Azuma Y."/>
        </authorList>
    </citation>
    <scope>NUCLEOTIDE SEQUENCE [LARGE SCALE GENOMIC DNA]</scope>
    <source>
        <strain evidence="8 9">MB58</strain>
    </source>
</reference>
<dbReference type="Pfam" id="PF04632">
    <property type="entry name" value="FUSC"/>
    <property type="match status" value="1"/>
</dbReference>
<feature type="transmembrane region" description="Helical" evidence="7">
    <location>
        <begin position="404"/>
        <end position="422"/>
    </location>
</feature>
<feature type="transmembrane region" description="Helical" evidence="7">
    <location>
        <begin position="434"/>
        <end position="453"/>
    </location>
</feature>
<sequence>MRALAAEWPLAWLWNPDMSALLFAVRNTIASLVALWIAFAMELSEPQWAAMTVWIVAQGSRGESLSKGRWRIVGTAAGMVAAILIIACFPQQPWLFLPALAIWAGLCAGLATLVQNFRSYAFVLAAYTGAIIAMDSSAHPGTVFSVAMDRGTYIVIGVICEMVAGLLFAAGLDARARRFMRAELLSAIASATATLADILRGSTPPENDVRAVFSRTLALNDQMEFIAVEIGRRDRQVVCAYETIGLISRLMSRALGMRARLRAVPDRSALSEEVIGAAATLLEGMAARLADPAEVAGVRAEIDAQAELCHRAEARTIAVENAAEGDEAGREQAIRDRVALQGLAFLLREYQRLLTCFAADPAALAAPGRYRLKALPNWRAAWHNGVRATAAILIAGMVWEMTAWTNGAVFVSLVAVVCGRFAAVENTVLASNRFFYGACWAVLASIVPVFFLIPLADGFGALTLAIAPFMLLGGLALRNPATQSQAASYSMFFPVMLGLGNATKMADLTWFNTAVTLLLSLGGGVLVFKCVLPFDEYRVCMVMRRRTLGGLRRILRGGRHAPDDADWVGMITQSMQRLIRYAGLQVTPVFDTYLGGALAVMTMGRNLLALRARSVALPPEARAEIETMMARLCGSGVTLGHLREEVARVLGVLRRMEHDDTGEEQRSDLTQALGSLLIVSVELDRNEAFLDDRLFANAMLRRA</sequence>
<name>A0A023D4E2_ACIMT</name>
<keyword evidence="4 7" id="KW-0812">Transmembrane</keyword>
<feature type="transmembrane region" description="Helical" evidence="7">
    <location>
        <begin position="509"/>
        <end position="534"/>
    </location>
</feature>
<evidence type="ECO:0000256" key="3">
    <source>
        <dbReference type="ARBA" id="ARBA00022475"/>
    </source>
</evidence>
<feature type="transmembrane region" description="Helical" evidence="7">
    <location>
        <begin position="151"/>
        <end position="172"/>
    </location>
</feature>
<dbReference type="Proteomes" id="UP000019760">
    <property type="component" value="Unassembled WGS sequence"/>
</dbReference>
<dbReference type="GO" id="GO:0022857">
    <property type="term" value="F:transmembrane transporter activity"/>
    <property type="evidence" value="ECO:0007669"/>
    <property type="project" value="InterPro"/>
</dbReference>
<reference evidence="9" key="1">
    <citation type="journal article" date="2014" name="FEMS Microbiol. Lett.">
        <title>Draft Genomic DNA Sequence of the Facultatively Methylotrophic Bacterium Acidomonas methanolica type strain MB58.</title>
        <authorList>
            <person name="Higashiura N."/>
            <person name="Hadano H."/>
            <person name="Hirakawa H."/>
            <person name="Matsutani M."/>
            <person name="Takabe S."/>
            <person name="Matsushita K."/>
            <person name="Azuma Y."/>
        </authorList>
    </citation>
    <scope>NUCLEOTIDE SEQUENCE [LARGE SCALE GENOMIC DNA]</scope>
    <source>
        <strain evidence="9">MB58</strain>
    </source>
</reference>
<comment type="caution">
    <text evidence="8">The sequence shown here is derived from an EMBL/GenBank/DDBJ whole genome shotgun (WGS) entry which is preliminary data.</text>
</comment>
<evidence type="ECO:0000256" key="4">
    <source>
        <dbReference type="ARBA" id="ARBA00022692"/>
    </source>
</evidence>
<proteinExistence type="predicted"/>
<organism evidence="8 9">
    <name type="scientific">Acidomonas methanolica NBRC 104435</name>
    <dbReference type="NCBI Taxonomy" id="1231351"/>
    <lineage>
        <taxon>Bacteria</taxon>
        <taxon>Pseudomonadati</taxon>
        <taxon>Pseudomonadota</taxon>
        <taxon>Alphaproteobacteria</taxon>
        <taxon>Acetobacterales</taxon>
        <taxon>Acetobacteraceae</taxon>
        <taxon>Acidomonas</taxon>
    </lineage>
</organism>
<feature type="transmembrane region" description="Helical" evidence="7">
    <location>
        <begin position="121"/>
        <end position="139"/>
    </location>
</feature>
<dbReference type="PANTHER" id="PTHR30509">
    <property type="entry name" value="P-HYDROXYBENZOIC ACID EFFLUX PUMP SUBUNIT-RELATED"/>
    <property type="match status" value="1"/>
</dbReference>